<keyword evidence="1" id="KW-0812">Transmembrane</keyword>
<organism evidence="2 3">
    <name type="scientific">Tersicoccus solisilvae</name>
    <dbReference type="NCBI Taxonomy" id="1882339"/>
    <lineage>
        <taxon>Bacteria</taxon>
        <taxon>Bacillati</taxon>
        <taxon>Actinomycetota</taxon>
        <taxon>Actinomycetes</taxon>
        <taxon>Micrococcales</taxon>
        <taxon>Micrococcaceae</taxon>
        <taxon>Tersicoccus</taxon>
    </lineage>
</organism>
<evidence type="ECO:0000313" key="2">
    <source>
        <dbReference type="EMBL" id="GGC86400.1"/>
    </source>
</evidence>
<keyword evidence="1" id="KW-0472">Membrane</keyword>
<dbReference type="EMBL" id="BMJI01000004">
    <property type="protein sequence ID" value="GGC86400.1"/>
    <property type="molecule type" value="Genomic_DNA"/>
</dbReference>
<gene>
    <name evidence="2" type="ORF">GCM10011512_11650</name>
</gene>
<protein>
    <submittedName>
        <fullName evidence="2">Uncharacterized protein</fullName>
    </submittedName>
</protein>
<name>A0ABQ1NW74_9MICC</name>
<keyword evidence="1" id="KW-1133">Transmembrane helix</keyword>
<reference evidence="3" key="1">
    <citation type="journal article" date="2019" name="Int. J. Syst. Evol. Microbiol.">
        <title>The Global Catalogue of Microorganisms (GCM) 10K type strain sequencing project: providing services to taxonomists for standard genome sequencing and annotation.</title>
        <authorList>
            <consortium name="The Broad Institute Genomics Platform"/>
            <consortium name="The Broad Institute Genome Sequencing Center for Infectious Disease"/>
            <person name="Wu L."/>
            <person name="Ma J."/>
        </authorList>
    </citation>
    <scope>NUCLEOTIDE SEQUENCE [LARGE SCALE GENOMIC DNA]</scope>
    <source>
        <strain evidence="3">CGMCC 1.15480</strain>
    </source>
</reference>
<feature type="transmembrane region" description="Helical" evidence="1">
    <location>
        <begin position="12"/>
        <end position="41"/>
    </location>
</feature>
<sequence length="45" mass="5191">MRRVYPDSMSIVALEIFFLVLLVIAGLAMAWFAGFVVWRLFKGQQ</sequence>
<evidence type="ECO:0000313" key="3">
    <source>
        <dbReference type="Proteomes" id="UP000597761"/>
    </source>
</evidence>
<keyword evidence="3" id="KW-1185">Reference proteome</keyword>
<proteinExistence type="predicted"/>
<evidence type="ECO:0000256" key="1">
    <source>
        <dbReference type="SAM" id="Phobius"/>
    </source>
</evidence>
<dbReference type="Proteomes" id="UP000597761">
    <property type="component" value="Unassembled WGS sequence"/>
</dbReference>
<comment type="caution">
    <text evidence="2">The sequence shown here is derived from an EMBL/GenBank/DDBJ whole genome shotgun (WGS) entry which is preliminary data.</text>
</comment>
<accession>A0ABQ1NW74</accession>